<dbReference type="NCBIfam" id="TIGR03125">
    <property type="entry name" value="citrate_citG"/>
    <property type="match status" value="1"/>
</dbReference>
<protein>
    <recommendedName>
        <fullName evidence="5">Probable 2-(5''-triphosphoribosyl)-3'-dephosphocoenzyme-A synthase</fullName>
        <shortName evidence="5">2-(5''-triphosphoribosyl)-3'-dephospho-CoA synthase</shortName>
        <ecNumber evidence="5">2.4.2.52</ecNumber>
    </recommendedName>
</protein>
<gene>
    <name evidence="5 6" type="primary">citG</name>
    <name evidence="6" type="ORF">H9L01_06230</name>
</gene>
<dbReference type="AlphaFoldDB" id="A0A7G9S1U2"/>
<dbReference type="GO" id="GO:0005524">
    <property type="term" value="F:ATP binding"/>
    <property type="evidence" value="ECO:0007669"/>
    <property type="project" value="UniProtKB-KW"/>
</dbReference>
<dbReference type="InterPro" id="IPR017551">
    <property type="entry name" value="TriPribosyl-deP-CoA_syn_CitG"/>
</dbReference>
<accession>A0A7G9S1U2</accession>
<comment type="similarity">
    <text evidence="5">Belongs to the CitG/MdcB family.</text>
</comment>
<evidence type="ECO:0000256" key="4">
    <source>
        <dbReference type="ARBA" id="ARBA00022840"/>
    </source>
</evidence>
<dbReference type="EC" id="2.4.2.52" evidence="5"/>
<dbReference type="PANTHER" id="PTHR30201">
    <property type="entry name" value="TRIPHOSPHORIBOSYL-DEPHOSPHO-COA SYNTHASE"/>
    <property type="match status" value="1"/>
</dbReference>
<keyword evidence="6" id="KW-0328">Glycosyltransferase</keyword>
<organism evidence="6 7">
    <name type="scientific">Erysipelothrix inopinata</name>
    <dbReference type="NCBI Taxonomy" id="225084"/>
    <lineage>
        <taxon>Bacteria</taxon>
        <taxon>Bacillati</taxon>
        <taxon>Bacillota</taxon>
        <taxon>Erysipelotrichia</taxon>
        <taxon>Erysipelotrichales</taxon>
        <taxon>Erysipelotrichaceae</taxon>
        <taxon>Erysipelothrix</taxon>
    </lineage>
</organism>
<dbReference type="Pfam" id="PF01874">
    <property type="entry name" value="CitG"/>
    <property type="match status" value="1"/>
</dbReference>
<keyword evidence="3 5" id="KW-0547">Nucleotide-binding</keyword>
<dbReference type="GO" id="GO:0051191">
    <property type="term" value="P:prosthetic group biosynthetic process"/>
    <property type="evidence" value="ECO:0007669"/>
    <property type="project" value="TreeGrafter"/>
</dbReference>
<evidence type="ECO:0000313" key="7">
    <source>
        <dbReference type="Proteomes" id="UP000515928"/>
    </source>
</evidence>
<reference evidence="6 7" key="1">
    <citation type="submission" date="2020-08" db="EMBL/GenBank/DDBJ databases">
        <title>Genome sequence of Erysipelothrix inopinata DSM 15511T.</title>
        <authorList>
            <person name="Hyun D.-W."/>
            <person name="Bae J.-W."/>
        </authorList>
    </citation>
    <scope>NUCLEOTIDE SEQUENCE [LARGE SCALE GENOMIC DNA]</scope>
    <source>
        <strain evidence="6 7">DSM 15511</strain>
    </source>
</reference>
<dbReference type="HAMAP" id="MF_00397">
    <property type="entry name" value="CitG"/>
    <property type="match status" value="1"/>
</dbReference>
<keyword evidence="7" id="KW-1185">Reference proteome</keyword>
<evidence type="ECO:0000256" key="1">
    <source>
        <dbReference type="ARBA" id="ARBA00001210"/>
    </source>
</evidence>
<dbReference type="Gene3D" id="1.10.4200.10">
    <property type="entry name" value="Triphosphoribosyl-dephospho-CoA protein"/>
    <property type="match status" value="1"/>
</dbReference>
<dbReference type="EMBL" id="CP060715">
    <property type="protein sequence ID" value="QNN61817.1"/>
    <property type="molecule type" value="Genomic_DNA"/>
</dbReference>
<evidence type="ECO:0000256" key="2">
    <source>
        <dbReference type="ARBA" id="ARBA00022679"/>
    </source>
</evidence>
<dbReference type="PANTHER" id="PTHR30201:SF2">
    <property type="entry name" value="2-(5''-TRIPHOSPHORIBOSYL)-3'-DEPHOSPHOCOENZYME-A SYNTHASE"/>
    <property type="match status" value="1"/>
</dbReference>
<dbReference type="InterPro" id="IPR002736">
    <property type="entry name" value="CitG"/>
</dbReference>
<dbReference type="GO" id="GO:0046917">
    <property type="term" value="F:triphosphoribosyl-dephospho-CoA synthase activity"/>
    <property type="evidence" value="ECO:0007669"/>
    <property type="project" value="UniProtKB-UniRule"/>
</dbReference>
<name>A0A7G9S1U2_9FIRM</name>
<proteinExistence type="inferred from homology"/>
<evidence type="ECO:0000256" key="5">
    <source>
        <dbReference type="HAMAP-Rule" id="MF_00397"/>
    </source>
</evidence>
<comment type="catalytic activity">
    <reaction evidence="1 5">
        <text>3'-dephospho-CoA + ATP = 2'-(5''-triphospho-alpha-D-ribosyl)-3'-dephospho-CoA + adenine</text>
        <dbReference type="Rhea" id="RHEA:15117"/>
        <dbReference type="ChEBI" id="CHEBI:16708"/>
        <dbReference type="ChEBI" id="CHEBI:30616"/>
        <dbReference type="ChEBI" id="CHEBI:57328"/>
        <dbReference type="ChEBI" id="CHEBI:61378"/>
        <dbReference type="EC" id="2.4.2.52"/>
    </reaction>
</comment>
<dbReference type="Proteomes" id="UP000515928">
    <property type="component" value="Chromosome"/>
</dbReference>
<dbReference type="KEGG" id="eio:H9L01_06230"/>
<evidence type="ECO:0000313" key="6">
    <source>
        <dbReference type="EMBL" id="QNN61817.1"/>
    </source>
</evidence>
<keyword evidence="4 5" id="KW-0067">ATP-binding</keyword>
<sequence>MDIDKLVSCATKALVVEVSLYPKPGLVDPVDSGAHQDMDYITFMESCFALIPGFKIYIETGMNHQGDLKELFNLIREIGMENESRMFSATENVNTHKGANFMFGIILAAIGYLDNPTLLELQDAIKTMTAGLVDNELKDLQEYRTHGEKMFQLYGYTGIRGEVESGIPHAFNVGYPILAKKDRSFDTRLKHALLAIMASNDDANMLKRGGYKGLQTGKEWSRKAYDNLNQHLSEMNAKFIEDNLSPGGSADLLAVSIFLYYYQKEIIEKNNR</sequence>
<evidence type="ECO:0000256" key="3">
    <source>
        <dbReference type="ARBA" id="ARBA00022741"/>
    </source>
</evidence>
<keyword evidence="2 5" id="KW-0808">Transferase</keyword>
<dbReference type="GO" id="GO:0016757">
    <property type="term" value="F:glycosyltransferase activity"/>
    <property type="evidence" value="ECO:0007669"/>
    <property type="project" value="UniProtKB-KW"/>
</dbReference>